<dbReference type="Gene3D" id="3.20.20.70">
    <property type="entry name" value="Aldolase class I"/>
    <property type="match status" value="1"/>
</dbReference>
<comment type="caution">
    <text evidence="13">The sequence shown here is derived from an EMBL/GenBank/DDBJ whole genome shotgun (WGS) entry which is preliminary data.</text>
</comment>
<protein>
    <recommendedName>
        <fullName evidence="4">Probable nitronate monooxygenase</fullName>
    </recommendedName>
    <alternativeName>
        <fullName evidence="11">Propionate 3-nitronate monooxygenase</fullName>
    </alternativeName>
</protein>
<evidence type="ECO:0000256" key="11">
    <source>
        <dbReference type="ARBA" id="ARBA00031155"/>
    </source>
</evidence>
<dbReference type="OrthoDB" id="9778912at2"/>
<evidence type="ECO:0000256" key="10">
    <source>
        <dbReference type="ARBA" id="ARBA00023033"/>
    </source>
</evidence>
<dbReference type="GO" id="GO:0000166">
    <property type="term" value="F:nucleotide binding"/>
    <property type="evidence" value="ECO:0007669"/>
    <property type="project" value="UniProtKB-KW"/>
</dbReference>
<dbReference type="EMBL" id="SMAG01000005">
    <property type="protein sequence ID" value="TCS93895.1"/>
    <property type="molecule type" value="Genomic_DNA"/>
</dbReference>
<keyword evidence="5" id="KW-0216">Detoxification</keyword>
<proteinExistence type="inferred from homology"/>
<keyword evidence="8" id="KW-0547">Nucleotide-binding</keyword>
<dbReference type="CDD" id="cd04730">
    <property type="entry name" value="NPD_like"/>
    <property type="match status" value="1"/>
</dbReference>
<keyword evidence="6" id="KW-0285">Flavoprotein</keyword>
<comment type="similarity">
    <text evidence="3">Belongs to the nitronate monooxygenase family. NMO class I subfamily.</text>
</comment>
<evidence type="ECO:0000256" key="2">
    <source>
        <dbReference type="ARBA" id="ARBA00003535"/>
    </source>
</evidence>
<evidence type="ECO:0000313" key="13">
    <source>
        <dbReference type="EMBL" id="TCS93895.1"/>
    </source>
</evidence>
<evidence type="ECO:0000256" key="5">
    <source>
        <dbReference type="ARBA" id="ARBA00022575"/>
    </source>
</evidence>
<dbReference type="GO" id="GO:0009636">
    <property type="term" value="P:response to toxic substance"/>
    <property type="evidence" value="ECO:0007669"/>
    <property type="project" value="UniProtKB-KW"/>
</dbReference>
<dbReference type="SUPFAM" id="SSF51412">
    <property type="entry name" value="Inosine monophosphate dehydrogenase (IMPDH)"/>
    <property type="match status" value="1"/>
</dbReference>
<dbReference type="FunFam" id="3.20.20.70:FF:000154">
    <property type="entry name" value="Probable nitronate monooxygenase"/>
    <property type="match status" value="1"/>
</dbReference>
<keyword evidence="14" id="KW-1185">Reference proteome</keyword>
<dbReference type="Proteomes" id="UP000294937">
    <property type="component" value="Unassembled WGS sequence"/>
</dbReference>
<evidence type="ECO:0000313" key="14">
    <source>
        <dbReference type="Proteomes" id="UP000294937"/>
    </source>
</evidence>
<reference evidence="13 14" key="1">
    <citation type="submission" date="2019-03" db="EMBL/GenBank/DDBJ databases">
        <title>Genomic Encyclopedia of Type Strains, Phase IV (KMG-IV): sequencing the most valuable type-strain genomes for metagenomic binning, comparative biology and taxonomic classification.</title>
        <authorList>
            <person name="Goeker M."/>
        </authorList>
    </citation>
    <scope>NUCLEOTIDE SEQUENCE [LARGE SCALE GENOMIC DNA]</scope>
    <source>
        <strain evidence="13 14">DSM 45707</strain>
    </source>
</reference>
<evidence type="ECO:0000256" key="6">
    <source>
        <dbReference type="ARBA" id="ARBA00022630"/>
    </source>
</evidence>
<evidence type="ECO:0000256" key="3">
    <source>
        <dbReference type="ARBA" id="ARBA00009881"/>
    </source>
</evidence>
<evidence type="ECO:0000256" key="4">
    <source>
        <dbReference type="ARBA" id="ARBA00013457"/>
    </source>
</evidence>
<dbReference type="InterPro" id="IPR013785">
    <property type="entry name" value="Aldolase_TIM"/>
</dbReference>
<comment type="cofactor">
    <cofactor evidence="1">
        <name>FMN</name>
        <dbReference type="ChEBI" id="CHEBI:58210"/>
    </cofactor>
</comment>
<comment type="catalytic activity">
    <reaction evidence="12">
        <text>3 propionate 3-nitronate + 3 O2 + H2O = 3 3-oxopropanoate + 2 nitrate + nitrite + H2O2 + 3 H(+)</text>
        <dbReference type="Rhea" id="RHEA:57332"/>
        <dbReference type="ChEBI" id="CHEBI:15377"/>
        <dbReference type="ChEBI" id="CHEBI:15378"/>
        <dbReference type="ChEBI" id="CHEBI:15379"/>
        <dbReference type="ChEBI" id="CHEBI:16240"/>
        <dbReference type="ChEBI" id="CHEBI:16301"/>
        <dbReference type="ChEBI" id="CHEBI:17632"/>
        <dbReference type="ChEBI" id="CHEBI:33190"/>
        <dbReference type="ChEBI" id="CHEBI:136067"/>
    </reaction>
</comment>
<dbReference type="PANTHER" id="PTHR42747:SF3">
    <property type="entry name" value="NITRONATE MONOOXYGENASE-RELATED"/>
    <property type="match status" value="1"/>
</dbReference>
<keyword evidence="9" id="KW-0560">Oxidoreductase</keyword>
<organism evidence="13 14">
    <name type="scientific">Hazenella coriacea</name>
    <dbReference type="NCBI Taxonomy" id="1179467"/>
    <lineage>
        <taxon>Bacteria</taxon>
        <taxon>Bacillati</taxon>
        <taxon>Bacillota</taxon>
        <taxon>Bacilli</taxon>
        <taxon>Bacillales</taxon>
        <taxon>Thermoactinomycetaceae</taxon>
        <taxon>Hazenella</taxon>
    </lineage>
</organism>
<dbReference type="RefSeq" id="WP_131925250.1">
    <property type="nucleotide sequence ID" value="NZ_SMAG01000005.1"/>
</dbReference>
<dbReference type="GO" id="GO:0018580">
    <property type="term" value="F:nitronate monooxygenase activity"/>
    <property type="evidence" value="ECO:0007669"/>
    <property type="project" value="InterPro"/>
</dbReference>
<evidence type="ECO:0000256" key="8">
    <source>
        <dbReference type="ARBA" id="ARBA00022741"/>
    </source>
</evidence>
<keyword evidence="10 13" id="KW-0503">Monooxygenase</keyword>
<evidence type="ECO:0000256" key="1">
    <source>
        <dbReference type="ARBA" id="ARBA00001917"/>
    </source>
</evidence>
<dbReference type="InterPro" id="IPR004136">
    <property type="entry name" value="NMO"/>
</dbReference>
<comment type="function">
    <text evidence="2">Nitronate monooxygenase that uses molecular oxygen to catalyze the oxidative denitrification of alkyl nitronates. Acts on propionate 3-nitronate (P3N), the presumed physiological substrate. Probably functions in the detoxification of P3N, a metabolic poison produced by plants and fungi as a defense mechanism.</text>
</comment>
<dbReference type="AlphaFoldDB" id="A0A4R3L4M7"/>
<gene>
    <name evidence="13" type="ORF">EDD58_105104</name>
</gene>
<name>A0A4R3L4M7_9BACL</name>
<evidence type="ECO:0000256" key="12">
    <source>
        <dbReference type="ARBA" id="ARBA00049401"/>
    </source>
</evidence>
<keyword evidence="7" id="KW-0288">FMN</keyword>
<dbReference type="Pfam" id="PF03060">
    <property type="entry name" value="NMO"/>
    <property type="match status" value="1"/>
</dbReference>
<evidence type="ECO:0000256" key="9">
    <source>
        <dbReference type="ARBA" id="ARBA00023002"/>
    </source>
</evidence>
<accession>A0A4R3L4M7</accession>
<dbReference type="PANTHER" id="PTHR42747">
    <property type="entry name" value="NITRONATE MONOOXYGENASE-RELATED"/>
    <property type="match status" value="1"/>
</dbReference>
<evidence type="ECO:0000256" key="7">
    <source>
        <dbReference type="ARBA" id="ARBA00022643"/>
    </source>
</evidence>
<sequence length="363" mass="39572">MQLNNRLTEMLDIQYPIIQAGMAGQVTSSEMVAAVSNAGGLGTLGAGYMTPEIIRKQIQGIKKLTDRPFAVNLFVTHSIPTYSPTEIQNANDRLKPIRDELNLSTPKIDEFSIPFEEQMKVVLEEHVPVFSFTFGMLDSAWLTKLKEAGTIIVGTATTVREAIFLEQAGVDVVVGQGSEAGGHRGTFLGDSQHSLVGTMALIPQMVDHVQIPVIAAGGIMDGRGVLAALSLGADAVQLGTAFLTCTESQTPVVHKELIMNSTEEDTVLTRSFSGKHARGIGNSFITQFKKYEENWPEYPIQNALTQDIRKAASKQGLSDYMSLWAGQGLRLSQKRSIHELMQSLVAETEQTLEHLGLMKNSLK</sequence>